<evidence type="ECO:0000256" key="2">
    <source>
        <dbReference type="ARBA" id="ARBA00023172"/>
    </source>
</evidence>
<gene>
    <name evidence="4" type="ORF">UFOVP382_41</name>
</gene>
<proteinExistence type="predicted"/>
<dbReference type="PANTHER" id="PTHR30461">
    <property type="entry name" value="DNA-INVERTASE FROM LAMBDOID PROPHAGE"/>
    <property type="match status" value="1"/>
</dbReference>
<dbReference type="Pfam" id="PF00239">
    <property type="entry name" value="Resolvase"/>
    <property type="match status" value="1"/>
</dbReference>
<evidence type="ECO:0000256" key="1">
    <source>
        <dbReference type="ARBA" id="ARBA00023125"/>
    </source>
</evidence>
<keyword evidence="1" id="KW-0238">DNA-binding</keyword>
<dbReference type="SUPFAM" id="SSF53041">
    <property type="entry name" value="Resolvase-like"/>
    <property type="match status" value="1"/>
</dbReference>
<dbReference type="InterPro" id="IPR036162">
    <property type="entry name" value="Resolvase-like_N_sf"/>
</dbReference>
<dbReference type="GO" id="GO:0000150">
    <property type="term" value="F:DNA strand exchange activity"/>
    <property type="evidence" value="ECO:0007669"/>
    <property type="project" value="InterPro"/>
</dbReference>
<organism evidence="4">
    <name type="scientific">uncultured Caudovirales phage</name>
    <dbReference type="NCBI Taxonomy" id="2100421"/>
    <lineage>
        <taxon>Viruses</taxon>
        <taxon>Duplodnaviria</taxon>
        <taxon>Heunggongvirae</taxon>
        <taxon>Uroviricota</taxon>
        <taxon>Caudoviricetes</taxon>
        <taxon>Peduoviridae</taxon>
        <taxon>Maltschvirus</taxon>
        <taxon>Maltschvirus maltsch</taxon>
    </lineage>
</organism>
<dbReference type="CDD" id="cd00338">
    <property type="entry name" value="Ser_Recombinase"/>
    <property type="match status" value="1"/>
</dbReference>
<evidence type="ECO:0000259" key="3">
    <source>
        <dbReference type="PROSITE" id="PS51736"/>
    </source>
</evidence>
<reference evidence="4" key="1">
    <citation type="submission" date="2020-05" db="EMBL/GenBank/DDBJ databases">
        <authorList>
            <person name="Chiriac C."/>
            <person name="Salcher M."/>
            <person name="Ghai R."/>
            <person name="Kavagutti S V."/>
        </authorList>
    </citation>
    <scope>NUCLEOTIDE SEQUENCE</scope>
</reference>
<sequence>MKYVAYFRVSTEQQGRSGLGLESQKQLVSAYNDSIIAEFTEVESGKVDNRPQLEAALELCRKTNASILIAKIDRLSRDAAFLLTLRKSGVDIIAADMPSAGTLEFGVRAVVAQFEREQISSRTKSALAAAKARGVVLGSPTPEIGSAAGVAALKASADSFAQSLAPILRDLKAAGYSSLRAIAAALAERKIETPRGNYSWSPTQVSNLMKRIPV</sequence>
<protein>
    <submittedName>
        <fullName evidence="4">PinR Site-specific recombinases, DNA invertase Pin homologs</fullName>
    </submittedName>
</protein>
<dbReference type="PANTHER" id="PTHR30461:SF2">
    <property type="entry name" value="SERINE RECOMBINASE PINE-RELATED"/>
    <property type="match status" value="1"/>
</dbReference>
<dbReference type="EMBL" id="LR798319">
    <property type="protein sequence ID" value="CAB5223405.1"/>
    <property type="molecule type" value="Genomic_DNA"/>
</dbReference>
<dbReference type="Gene3D" id="3.40.50.1390">
    <property type="entry name" value="Resolvase, N-terminal catalytic domain"/>
    <property type="match status" value="1"/>
</dbReference>
<dbReference type="GO" id="GO:0003677">
    <property type="term" value="F:DNA binding"/>
    <property type="evidence" value="ECO:0007669"/>
    <property type="project" value="UniProtKB-KW"/>
</dbReference>
<dbReference type="PROSITE" id="PS51736">
    <property type="entry name" value="RECOMBINASES_3"/>
    <property type="match status" value="1"/>
</dbReference>
<feature type="domain" description="Resolvase/invertase-type recombinase catalytic" evidence="3">
    <location>
        <begin position="2"/>
        <end position="134"/>
    </location>
</feature>
<accession>A0A6J7X2Q4</accession>
<dbReference type="InterPro" id="IPR006119">
    <property type="entry name" value="Resolv_N"/>
</dbReference>
<dbReference type="InterPro" id="IPR050639">
    <property type="entry name" value="SSR_resolvase"/>
</dbReference>
<evidence type="ECO:0000313" key="4">
    <source>
        <dbReference type="EMBL" id="CAB5223405.1"/>
    </source>
</evidence>
<keyword evidence="2" id="KW-0233">DNA recombination</keyword>
<name>A0A6J7X2Q4_9CAUD</name>
<dbReference type="SMART" id="SM00857">
    <property type="entry name" value="Resolvase"/>
    <property type="match status" value="1"/>
</dbReference>